<evidence type="ECO:0000256" key="2">
    <source>
        <dbReference type="PIRSR" id="PIRSR601310-3"/>
    </source>
</evidence>
<organism evidence="5 6">
    <name type="scientific">Riccia fluitans</name>
    <dbReference type="NCBI Taxonomy" id="41844"/>
    <lineage>
        <taxon>Eukaryota</taxon>
        <taxon>Viridiplantae</taxon>
        <taxon>Streptophyta</taxon>
        <taxon>Embryophyta</taxon>
        <taxon>Marchantiophyta</taxon>
        <taxon>Marchantiopsida</taxon>
        <taxon>Marchantiidae</taxon>
        <taxon>Marchantiales</taxon>
        <taxon>Ricciaceae</taxon>
        <taxon>Riccia</taxon>
    </lineage>
</organism>
<dbReference type="PRINTS" id="PR00332">
    <property type="entry name" value="HISTRIAD"/>
</dbReference>
<dbReference type="PANTHER" id="PTHR23089">
    <property type="entry name" value="HISTIDINE TRIAD HIT PROTEIN"/>
    <property type="match status" value="1"/>
</dbReference>
<dbReference type="InterPro" id="IPR036265">
    <property type="entry name" value="HIT-like_sf"/>
</dbReference>
<sequence length="189" mass="20312">MKFVMASLCVSKGSIAGLYATFMSGAPKRITQVVRASPGLPSAPQVRLSRSRSSMKALADEERAAAIAAATADSGAPTIFDKIISKEIPAPVVYEDDKALAFRDINPQAPVHIVLIPKNRDGLTQLAKAEERHKDILGHLLYVAKVVAAQEDLADGFRVVINDGPNGCQSIYHLHLHILGGRKLKWPPG</sequence>
<dbReference type="EMBL" id="JBHFFA010000001">
    <property type="protein sequence ID" value="KAL2651596.1"/>
    <property type="molecule type" value="Genomic_DNA"/>
</dbReference>
<dbReference type="InterPro" id="IPR019808">
    <property type="entry name" value="Histidine_triad_CS"/>
</dbReference>
<dbReference type="InterPro" id="IPR001310">
    <property type="entry name" value="Histidine_triad_HIT"/>
</dbReference>
<dbReference type="FunFam" id="3.30.428.10:FF:000005">
    <property type="entry name" value="Histidine triad nucleotide-binding protein 1"/>
    <property type="match status" value="1"/>
</dbReference>
<gene>
    <name evidence="5" type="ORF">R1flu_019724</name>
</gene>
<dbReference type="AlphaFoldDB" id="A0ABD1ZL24"/>
<accession>A0ABD1ZL24</accession>
<reference evidence="5 6" key="1">
    <citation type="submission" date="2024-09" db="EMBL/GenBank/DDBJ databases">
        <title>Chromosome-scale assembly of Riccia fluitans.</title>
        <authorList>
            <person name="Paukszto L."/>
            <person name="Sawicki J."/>
            <person name="Karawczyk K."/>
            <person name="Piernik-Szablinska J."/>
            <person name="Szczecinska M."/>
            <person name="Mazdziarz M."/>
        </authorList>
    </citation>
    <scope>NUCLEOTIDE SEQUENCE [LARGE SCALE GENOMIC DNA]</scope>
    <source>
        <strain evidence="5">Rf_01</strain>
        <tissue evidence="5">Aerial parts of the thallus</tissue>
    </source>
</reference>
<evidence type="ECO:0000259" key="4">
    <source>
        <dbReference type="PROSITE" id="PS51084"/>
    </source>
</evidence>
<keyword evidence="6" id="KW-1185">Reference proteome</keyword>
<dbReference type="Proteomes" id="UP001605036">
    <property type="component" value="Unassembled WGS sequence"/>
</dbReference>
<dbReference type="PROSITE" id="PS00892">
    <property type="entry name" value="HIT_1"/>
    <property type="match status" value="1"/>
</dbReference>
<evidence type="ECO:0000256" key="1">
    <source>
        <dbReference type="PIRSR" id="PIRSR601310-1"/>
    </source>
</evidence>
<dbReference type="Gene3D" id="3.30.428.10">
    <property type="entry name" value="HIT-like"/>
    <property type="match status" value="1"/>
</dbReference>
<proteinExistence type="predicted"/>
<name>A0ABD1ZL24_9MARC</name>
<dbReference type="InterPro" id="IPR011146">
    <property type="entry name" value="HIT-like"/>
</dbReference>
<comment type="caution">
    <text evidence="5">The sequence shown here is derived from an EMBL/GenBank/DDBJ whole genome shotgun (WGS) entry which is preliminary data.</text>
</comment>
<feature type="short sequence motif" description="Histidine triad motif" evidence="2 3">
    <location>
        <begin position="173"/>
        <end position="177"/>
    </location>
</feature>
<dbReference type="SUPFAM" id="SSF54197">
    <property type="entry name" value="HIT-like"/>
    <property type="match status" value="1"/>
</dbReference>
<evidence type="ECO:0000313" key="5">
    <source>
        <dbReference type="EMBL" id="KAL2651596.1"/>
    </source>
</evidence>
<feature type="active site" description="Tele-AMP-histidine intermediate" evidence="1">
    <location>
        <position position="175"/>
    </location>
</feature>
<protein>
    <recommendedName>
        <fullName evidence="4">HIT domain-containing protein</fullName>
    </recommendedName>
</protein>
<evidence type="ECO:0000256" key="3">
    <source>
        <dbReference type="PROSITE-ProRule" id="PRU00464"/>
    </source>
</evidence>
<dbReference type="Pfam" id="PF01230">
    <property type="entry name" value="HIT"/>
    <property type="match status" value="1"/>
</dbReference>
<dbReference type="CDD" id="cd01276">
    <property type="entry name" value="PKCI_related"/>
    <property type="match status" value="1"/>
</dbReference>
<feature type="domain" description="HIT" evidence="4">
    <location>
        <begin position="79"/>
        <end position="189"/>
    </location>
</feature>
<dbReference type="PROSITE" id="PS51084">
    <property type="entry name" value="HIT_2"/>
    <property type="match status" value="1"/>
</dbReference>
<dbReference type="GO" id="GO:0047627">
    <property type="term" value="F:adenylylsulfatase activity"/>
    <property type="evidence" value="ECO:0007669"/>
    <property type="project" value="UniProtKB-ARBA"/>
</dbReference>
<evidence type="ECO:0000313" key="6">
    <source>
        <dbReference type="Proteomes" id="UP001605036"/>
    </source>
</evidence>